<evidence type="ECO:0000256" key="1">
    <source>
        <dbReference type="ARBA" id="ARBA00022603"/>
    </source>
</evidence>
<dbReference type="GO" id="GO:0005634">
    <property type="term" value="C:nucleus"/>
    <property type="evidence" value="ECO:0007669"/>
    <property type="project" value="TreeGrafter"/>
</dbReference>
<dbReference type="PANTHER" id="PTHR46165">
    <property type="entry name" value="SET AND MYND DOMAIN-CONTAINING PROTEIN 4"/>
    <property type="match status" value="1"/>
</dbReference>
<protein>
    <recommendedName>
        <fullName evidence="4">SET domain-containing protein</fullName>
    </recommendedName>
</protein>
<dbReference type="Gene3D" id="1.25.40.10">
    <property type="entry name" value="Tetratricopeptide repeat domain"/>
    <property type="match status" value="2"/>
</dbReference>
<dbReference type="GO" id="GO:0005737">
    <property type="term" value="C:cytoplasm"/>
    <property type="evidence" value="ECO:0007669"/>
    <property type="project" value="TreeGrafter"/>
</dbReference>
<organism evidence="5 6">
    <name type="scientific">Tetranychus urticae</name>
    <name type="common">Two-spotted spider mite</name>
    <dbReference type="NCBI Taxonomy" id="32264"/>
    <lineage>
        <taxon>Eukaryota</taxon>
        <taxon>Metazoa</taxon>
        <taxon>Ecdysozoa</taxon>
        <taxon>Arthropoda</taxon>
        <taxon>Chelicerata</taxon>
        <taxon>Arachnida</taxon>
        <taxon>Acari</taxon>
        <taxon>Acariformes</taxon>
        <taxon>Trombidiformes</taxon>
        <taxon>Prostigmata</taxon>
        <taxon>Eleutherengona</taxon>
        <taxon>Raphignathae</taxon>
        <taxon>Tetranychoidea</taxon>
        <taxon>Tetranychidae</taxon>
        <taxon>Tetranychus</taxon>
    </lineage>
</organism>
<dbReference type="EnsemblMetazoa" id="tetur02g06270.1">
    <property type="protein sequence ID" value="tetur02g06270.1"/>
    <property type="gene ID" value="tetur02g06270"/>
</dbReference>
<evidence type="ECO:0000259" key="4">
    <source>
        <dbReference type="Pfam" id="PF00856"/>
    </source>
</evidence>
<dbReference type="Gene3D" id="2.170.270.10">
    <property type="entry name" value="SET domain"/>
    <property type="match status" value="1"/>
</dbReference>
<evidence type="ECO:0000256" key="2">
    <source>
        <dbReference type="ARBA" id="ARBA00022679"/>
    </source>
</evidence>
<dbReference type="InterPro" id="IPR052097">
    <property type="entry name" value="SET-MYND_domain_protein"/>
</dbReference>
<reference evidence="6" key="1">
    <citation type="submission" date="2011-08" db="EMBL/GenBank/DDBJ databases">
        <authorList>
            <person name="Rombauts S."/>
        </authorList>
    </citation>
    <scope>NUCLEOTIDE SEQUENCE</scope>
    <source>
        <strain evidence="6">London</strain>
    </source>
</reference>
<dbReference type="GO" id="GO:0008276">
    <property type="term" value="F:protein methyltransferase activity"/>
    <property type="evidence" value="ECO:0007669"/>
    <property type="project" value="UniProtKB-ARBA"/>
</dbReference>
<keyword evidence="6" id="KW-1185">Reference proteome</keyword>
<evidence type="ECO:0000313" key="5">
    <source>
        <dbReference type="EnsemblMetazoa" id="tetur02g06270.1"/>
    </source>
</evidence>
<name>T1JVY8_TETUR</name>
<dbReference type="HOGENOM" id="CLU_435004_0_0_1"/>
<dbReference type="InterPro" id="IPR011990">
    <property type="entry name" value="TPR-like_helical_dom_sf"/>
</dbReference>
<reference evidence="5" key="2">
    <citation type="submission" date="2015-06" db="UniProtKB">
        <authorList>
            <consortium name="EnsemblMetazoa"/>
        </authorList>
    </citation>
    <scope>IDENTIFICATION</scope>
</reference>
<keyword evidence="2" id="KW-0808">Transferase</keyword>
<dbReference type="GO" id="GO:0032259">
    <property type="term" value="P:methylation"/>
    <property type="evidence" value="ECO:0007669"/>
    <property type="project" value="UniProtKB-KW"/>
</dbReference>
<evidence type="ECO:0000313" key="6">
    <source>
        <dbReference type="Proteomes" id="UP000015104"/>
    </source>
</evidence>
<feature type="domain" description="SET" evidence="4">
    <location>
        <begin position="346"/>
        <end position="388"/>
    </location>
</feature>
<dbReference type="InterPro" id="IPR001214">
    <property type="entry name" value="SET_dom"/>
</dbReference>
<sequence>MLELSSLVESLMDSTNSNQNTECTFSDNIHPWLKQHMQLVHKYYTNEKFRENVTDGFLKLPNEIFMKSDERAERYRKSGNDYYKKDLFKQALREYNDAVAVASWESRAPEDMNSELALAFSNRSMCLIKLKRYSEALKDIDLALMHAQTELLKKKLNHRRSECINHLPKEEDEKVELKDEANITWKNGSTCLSSRQFNELDLVIRESPILSLLKKDFYFTRCFNCFAQFDMIMPCRGCNQRVFQSATTIGLSVSTSTGLSDHFCLSPRWRITAAHLLTYFTVIKRLPAKNESVPWRYDIELFGGLLLMFLRCVERDGRKITSTELLKPIDESEFRYLDDKVIGFAIYNRVKKLKHHCDPNVAIDIFNGQTITLRAIKKIEPGEPIKLDIGVNCRLSTVKERRAYLSQYGLECNCDACVNEIQPKSKAFLCPTCSGPVIIEDEVRCLECNGIDVLDRNEVLTELDSCLYNYRQANLALINRERNILKAEDYLLDCYRKLAKICYPTNHNLSDICDRLSYCYKKMRKYKLSLFYAQIAFNCLNEAHHIFQKSRINGFFNFIDRQRNFLIWCAKRDKVNEIEFHDMFIETKNLIAENLKEAQLLIETINFEKDYYCSITNSIKSSLSEYNLI</sequence>
<keyword evidence="3" id="KW-0949">S-adenosyl-L-methionine</keyword>
<dbReference type="AlphaFoldDB" id="T1JVY8"/>
<dbReference type="PANTHER" id="PTHR46165:SF2">
    <property type="entry name" value="SET AND MYND DOMAIN-CONTAINING PROTEIN 4"/>
    <property type="match status" value="1"/>
</dbReference>
<accession>T1JVY8</accession>
<dbReference type="EMBL" id="CAEY01000798">
    <property type="status" value="NOT_ANNOTATED_CDS"/>
    <property type="molecule type" value="Genomic_DNA"/>
</dbReference>
<dbReference type="GO" id="GO:0008170">
    <property type="term" value="F:N-methyltransferase activity"/>
    <property type="evidence" value="ECO:0007669"/>
    <property type="project" value="UniProtKB-ARBA"/>
</dbReference>
<dbReference type="SUPFAM" id="SSF48452">
    <property type="entry name" value="TPR-like"/>
    <property type="match status" value="1"/>
</dbReference>
<dbReference type="Pfam" id="PF00856">
    <property type="entry name" value="SET"/>
    <property type="match status" value="1"/>
</dbReference>
<dbReference type="STRING" id="32264.T1JVY8"/>
<dbReference type="SUPFAM" id="SSF82199">
    <property type="entry name" value="SET domain"/>
    <property type="match status" value="1"/>
</dbReference>
<keyword evidence="1" id="KW-0489">Methyltransferase</keyword>
<dbReference type="Proteomes" id="UP000015104">
    <property type="component" value="Unassembled WGS sequence"/>
</dbReference>
<dbReference type="GO" id="GO:0042826">
    <property type="term" value="F:histone deacetylase binding"/>
    <property type="evidence" value="ECO:0007669"/>
    <property type="project" value="TreeGrafter"/>
</dbReference>
<proteinExistence type="predicted"/>
<evidence type="ECO:0000256" key="3">
    <source>
        <dbReference type="ARBA" id="ARBA00022691"/>
    </source>
</evidence>
<dbReference type="GO" id="GO:0008757">
    <property type="term" value="F:S-adenosylmethionine-dependent methyltransferase activity"/>
    <property type="evidence" value="ECO:0007669"/>
    <property type="project" value="UniProtKB-ARBA"/>
</dbReference>
<dbReference type="InterPro" id="IPR046341">
    <property type="entry name" value="SET_dom_sf"/>
</dbReference>